<dbReference type="Gene3D" id="3.75.10.10">
    <property type="entry name" value="L-arginine/glycine Amidinotransferase, Chain A"/>
    <property type="match status" value="1"/>
</dbReference>
<dbReference type="InterPro" id="IPR014541">
    <property type="entry name" value="Amdntrnsf_FN0238"/>
</dbReference>
<gene>
    <name evidence="1" type="ORF">AAA081_08705</name>
</gene>
<reference evidence="1 2" key="1">
    <citation type="submission" date="2024-04" db="EMBL/GenBank/DDBJ databases">
        <title>Human intestinal bacterial collection.</title>
        <authorList>
            <person name="Pauvert C."/>
            <person name="Hitch T.C.A."/>
            <person name="Clavel T."/>
        </authorList>
    </citation>
    <scope>NUCLEOTIDE SEQUENCE [LARGE SCALE GENOMIC DNA]</scope>
    <source>
        <strain evidence="1 2">CLA-SR-H026</strain>
    </source>
</reference>
<dbReference type="SUPFAM" id="SSF55909">
    <property type="entry name" value="Pentein"/>
    <property type="match status" value="1"/>
</dbReference>
<organism evidence="1 2">
    <name type="scientific">Aedoeadaptatus acetigenes</name>
    <dbReference type="NCBI Taxonomy" id="2981723"/>
    <lineage>
        <taxon>Bacteria</taxon>
        <taxon>Bacillati</taxon>
        <taxon>Bacillota</taxon>
        <taxon>Tissierellia</taxon>
        <taxon>Tissierellales</taxon>
        <taxon>Peptoniphilaceae</taxon>
        <taxon>Aedoeadaptatus</taxon>
    </lineage>
</organism>
<protein>
    <submittedName>
        <fullName evidence="1">Arginine deiminase-related protein</fullName>
    </submittedName>
</protein>
<dbReference type="RefSeq" id="WP_349054643.1">
    <property type="nucleotide sequence ID" value="NZ_JBBNPS010000039.1"/>
</dbReference>
<dbReference type="PANTHER" id="PTHR43224:SF1">
    <property type="entry name" value="AMIDINOTRANSFERASE"/>
    <property type="match status" value="1"/>
</dbReference>
<sequence length="294" mass="32807">MIARKVIMVRPSAFRFNIETAADNAYQINDATLSAEAVQEMAEAEFLSVVRALKSAGVQVDVLHDKGDDTPDSIFPNNIFVTFEGKLFIAPMYSENRQREFPKLKDQLDALLNFSSLEVTDFRDKNLGVLEGTGSVVLDRKENIAYACLSKRCEEAAFLAFCDTYGFAPLPFKARQHDADVYHTNVILSVAEDFAVVASELVTENKEALMERLRATKKTVIEVTGEQIDHFCGNCLELMGDEKLYLMSEEAYANFTKEQIAKIEATHKIVHVPMDVISTYGGGSMRCILAENYG</sequence>
<dbReference type="Pfam" id="PF19420">
    <property type="entry name" value="DDAH_eukar"/>
    <property type="match status" value="1"/>
</dbReference>
<evidence type="ECO:0000313" key="2">
    <source>
        <dbReference type="Proteomes" id="UP001481872"/>
    </source>
</evidence>
<dbReference type="EMBL" id="JBBNPS010000039">
    <property type="protein sequence ID" value="MEQ3354371.1"/>
    <property type="molecule type" value="Genomic_DNA"/>
</dbReference>
<accession>A0ABV1JA68</accession>
<dbReference type="PIRSF" id="PIRSF028188">
    <property type="entry name" value="Amdntrnsf_FN0238"/>
    <property type="match status" value="1"/>
</dbReference>
<proteinExistence type="predicted"/>
<comment type="caution">
    <text evidence="1">The sequence shown here is derived from an EMBL/GenBank/DDBJ whole genome shotgun (WGS) entry which is preliminary data.</text>
</comment>
<name>A0ABV1JA68_9FIRM</name>
<evidence type="ECO:0000313" key="1">
    <source>
        <dbReference type="EMBL" id="MEQ3354371.1"/>
    </source>
</evidence>
<dbReference type="Proteomes" id="UP001481872">
    <property type="component" value="Unassembled WGS sequence"/>
</dbReference>
<keyword evidence="2" id="KW-1185">Reference proteome</keyword>
<dbReference type="PANTHER" id="PTHR43224">
    <property type="entry name" value="AMIDINOTRANSFERASE"/>
    <property type="match status" value="1"/>
</dbReference>